<reference evidence="2 3" key="1">
    <citation type="journal article" date="2019" name="Sci. Rep.">
        <title>Orb-weaving spider Araneus ventricosus genome elucidates the spidroin gene catalogue.</title>
        <authorList>
            <person name="Kono N."/>
            <person name="Nakamura H."/>
            <person name="Ohtoshi R."/>
            <person name="Moran D.A.P."/>
            <person name="Shinohara A."/>
            <person name="Yoshida Y."/>
            <person name="Fujiwara M."/>
            <person name="Mori M."/>
            <person name="Tomita M."/>
            <person name="Arakawa K."/>
        </authorList>
    </citation>
    <scope>NUCLEOTIDE SEQUENCE [LARGE SCALE GENOMIC DNA]</scope>
</reference>
<dbReference type="Proteomes" id="UP000499080">
    <property type="component" value="Unassembled WGS sequence"/>
</dbReference>
<gene>
    <name evidence="2" type="ORF">AVEN_165979_1</name>
</gene>
<feature type="signal peptide" evidence="1">
    <location>
        <begin position="1"/>
        <end position="20"/>
    </location>
</feature>
<keyword evidence="3" id="KW-1185">Reference proteome</keyword>
<keyword evidence="1" id="KW-0732">Signal</keyword>
<name>A0A4Y2IFM4_ARAVE</name>
<sequence length="106" mass="12518">MCVLSVYFLYASELSLFSVALEPYSMVNDCLDITELFLENFLEHFSDWFFCSDRTRFPETPKRLIVFWKGSFTSETVLQYSLAIFPLQWSYTFLNFPGKYDSNVNV</sequence>
<evidence type="ECO:0000313" key="2">
    <source>
        <dbReference type="EMBL" id="GBM76380.1"/>
    </source>
</evidence>
<protein>
    <submittedName>
        <fullName evidence="2">Uncharacterized protein</fullName>
    </submittedName>
</protein>
<feature type="chain" id="PRO_5021206145" evidence="1">
    <location>
        <begin position="21"/>
        <end position="106"/>
    </location>
</feature>
<organism evidence="2 3">
    <name type="scientific">Araneus ventricosus</name>
    <name type="common">Orbweaver spider</name>
    <name type="synonym">Epeira ventricosa</name>
    <dbReference type="NCBI Taxonomy" id="182803"/>
    <lineage>
        <taxon>Eukaryota</taxon>
        <taxon>Metazoa</taxon>
        <taxon>Ecdysozoa</taxon>
        <taxon>Arthropoda</taxon>
        <taxon>Chelicerata</taxon>
        <taxon>Arachnida</taxon>
        <taxon>Araneae</taxon>
        <taxon>Araneomorphae</taxon>
        <taxon>Entelegynae</taxon>
        <taxon>Araneoidea</taxon>
        <taxon>Araneidae</taxon>
        <taxon>Araneus</taxon>
    </lineage>
</organism>
<dbReference type="AlphaFoldDB" id="A0A4Y2IFM4"/>
<evidence type="ECO:0000313" key="3">
    <source>
        <dbReference type="Proteomes" id="UP000499080"/>
    </source>
</evidence>
<dbReference type="EMBL" id="BGPR01002617">
    <property type="protein sequence ID" value="GBM76380.1"/>
    <property type="molecule type" value="Genomic_DNA"/>
</dbReference>
<proteinExistence type="predicted"/>
<evidence type="ECO:0000256" key="1">
    <source>
        <dbReference type="SAM" id="SignalP"/>
    </source>
</evidence>
<comment type="caution">
    <text evidence="2">The sequence shown here is derived from an EMBL/GenBank/DDBJ whole genome shotgun (WGS) entry which is preliminary data.</text>
</comment>
<accession>A0A4Y2IFM4</accession>